<keyword evidence="1" id="KW-0862">Zinc</keyword>
<dbReference type="GO" id="GO:0008270">
    <property type="term" value="F:zinc ion binding"/>
    <property type="evidence" value="ECO:0007669"/>
    <property type="project" value="UniProtKB-KW"/>
</dbReference>
<evidence type="ECO:0000259" key="2">
    <source>
        <dbReference type="PROSITE" id="PS50158"/>
    </source>
</evidence>
<dbReference type="GO" id="GO:0003676">
    <property type="term" value="F:nucleic acid binding"/>
    <property type="evidence" value="ECO:0007669"/>
    <property type="project" value="InterPro"/>
</dbReference>
<evidence type="ECO:0000256" key="1">
    <source>
        <dbReference type="PROSITE-ProRule" id="PRU00047"/>
    </source>
</evidence>
<dbReference type="EMBL" id="KZ110599">
    <property type="protein sequence ID" value="OSX60781.1"/>
    <property type="molecule type" value="Genomic_DNA"/>
</dbReference>
<reference evidence="3 4" key="1">
    <citation type="submission" date="2017-04" db="EMBL/GenBank/DDBJ databases">
        <title>Genome Sequence of the Model Brown-Rot Fungus Postia placenta SB12.</title>
        <authorList>
            <consortium name="DOE Joint Genome Institute"/>
            <person name="Gaskell J."/>
            <person name="Kersten P."/>
            <person name="Larrondo L.F."/>
            <person name="Canessa P."/>
            <person name="Martinez D."/>
            <person name="Hibbett D."/>
            <person name="Schmoll M."/>
            <person name="Kubicek C.P."/>
            <person name="Martinez A.T."/>
            <person name="Yadav J."/>
            <person name="Master E."/>
            <person name="Magnuson J.K."/>
            <person name="James T."/>
            <person name="Yaver D."/>
            <person name="Berka R."/>
            <person name="Labutti K."/>
            <person name="Lipzen A."/>
            <person name="Aerts A."/>
            <person name="Barry K."/>
            <person name="Henrissat B."/>
            <person name="Blanchette R."/>
            <person name="Grigoriev I."/>
            <person name="Cullen D."/>
        </authorList>
    </citation>
    <scope>NUCLEOTIDE SEQUENCE [LARGE SCALE GENOMIC DNA]</scope>
    <source>
        <strain evidence="3 4">MAD-698-R-SB12</strain>
    </source>
</reference>
<sequence>MTTPASPDKEVLKHLLPLRYNGKIVLECNHFVSQLQIYWAINTVLSTLELKVQVALALLDGDAYAWATPLFTQLAAITVGVQGATLPFSNEDDFFMKFKAQFSNLDDATATQVELTKVYDKLLHDKCTAAKFLALFKGLVDHSGYGDLELCDKYLSTIPSHIYHKIELEPFTTWAEAEERVLEVEQMLDISRARRPEVYNFFLARRGGAPSSHGTLVSINVAVGKEDFPGNCYGCGKEGYHHFECPNCKDKPYTKHTDMWATVASGSTQVMTSAPIASPSAGTIATLAKLEKSELADLMAQVKSMCEELEHYWVMKEESF</sequence>
<feature type="domain" description="CCHC-type" evidence="2">
    <location>
        <begin position="232"/>
        <end position="247"/>
    </location>
</feature>
<dbReference type="AlphaFoldDB" id="A0A1X6MWP8"/>
<dbReference type="STRING" id="670580.A0A1X6MWP8"/>
<dbReference type="InterPro" id="IPR001878">
    <property type="entry name" value="Znf_CCHC"/>
</dbReference>
<keyword evidence="1" id="KW-0863">Zinc-finger</keyword>
<keyword evidence="4" id="KW-1185">Reference proteome</keyword>
<dbReference type="Proteomes" id="UP000194127">
    <property type="component" value="Unassembled WGS sequence"/>
</dbReference>
<organism evidence="3 4">
    <name type="scientific">Postia placenta MAD-698-R-SB12</name>
    <dbReference type="NCBI Taxonomy" id="670580"/>
    <lineage>
        <taxon>Eukaryota</taxon>
        <taxon>Fungi</taxon>
        <taxon>Dikarya</taxon>
        <taxon>Basidiomycota</taxon>
        <taxon>Agaricomycotina</taxon>
        <taxon>Agaricomycetes</taxon>
        <taxon>Polyporales</taxon>
        <taxon>Adustoporiaceae</taxon>
        <taxon>Rhodonia</taxon>
    </lineage>
</organism>
<dbReference type="PROSITE" id="PS50158">
    <property type="entry name" value="ZF_CCHC"/>
    <property type="match status" value="1"/>
</dbReference>
<protein>
    <recommendedName>
        <fullName evidence="2">CCHC-type domain-containing protein</fullName>
    </recommendedName>
</protein>
<accession>A0A1X6MWP8</accession>
<gene>
    <name evidence="3" type="ORF">POSPLADRAFT_1146643</name>
</gene>
<dbReference type="OrthoDB" id="3064660at2759"/>
<evidence type="ECO:0000313" key="4">
    <source>
        <dbReference type="Proteomes" id="UP000194127"/>
    </source>
</evidence>
<name>A0A1X6MWP8_9APHY</name>
<dbReference type="GeneID" id="36330912"/>
<dbReference type="RefSeq" id="XP_024337575.1">
    <property type="nucleotide sequence ID" value="XM_024485963.1"/>
</dbReference>
<proteinExistence type="predicted"/>
<keyword evidence="1" id="KW-0479">Metal-binding</keyword>
<evidence type="ECO:0000313" key="3">
    <source>
        <dbReference type="EMBL" id="OSX60781.1"/>
    </source>
</evidence>